<dbReference type="Proteomes" id="UP000245207">
    <property type="component" value="Unassembled WGS sequence"/>
</dbReference>
<dbReference type="InterPro" id="IPR015915">
    <property type="entry name" value="Kelch-typ_b-propeller"/>
</dbReference>
<feature type="region of interest" description="Disordered" evidence="5">
    <location>
        <begin position="259"/>
        <end position="336"/>
    </location>
</feature>
<dbReference type="GO" id="GO:0006607">
    <property type="term" value="P:NLS-bearing protein import into nucleus"/>
    <property type="evidence" value="ECO:0007669"/>
    <property type="project" value="TreeGrafter"/>
</dbReference>
<keyword evidence="4" id="KW-0175">Coiled coil</keyword>
<evidence type="ECO:0000256" key="1">
    <source>
        <dbReference type="ARBA" id="ARBA00004123"/>
    </source>
</evidence>
<name>A0A2U1P6C2_ARTAN</name>
<dbReference type="GO" id="GO:0044613">
    <property type="term" value="C:nuclear pore central transport channel"/>
    <property type="evidence" value="ECO:0007669"/>
    <property type="project" value="TreeGrafter"/>
</dbReference>
<dbReference type="OrthoDB" id="6162375at2759"/>
<dbReference type="Pfam" id="PF01344">
    <property type="entry name" value="Kelch_1"/>
    <property type="match status" value="3"/>
</dbReference>
<feature type="compositionally biased region" description="Polar residues" evidence="5">
    <location>
        <begin position="299"/>
        <end position="317"/>
    </location>
</feature>
<comment type="caution">
    <text evidence="7">The sequence shown here is derived from an EMBL/GenBank/DDBJ whole genome shotgun (WGS) entry which is preliminary data.</text>
</comment>
<sequence>MDAEGDGTHWEVLDCLGNKRSDLPPMPGPVKAGFGVVVLNGKLIVMAGYSMIDGVGSASSDVYQYDSCLNSWSMIANMNVARYDFACSEVNGVVYAVGGYGVNGESLSCAEAYNPETNEWTIIESLRRPRWGCFACGFEGKLYVMGGRSSFTIGNSRFVDVYNPEEHTWREMKNGCVMVTAHAVVGKKLFCMEWKNQRKLAIFNPMDNSWKMVSVPVIGSSSVGFRFGILEDKLLLFSLEEEQGGFNTLLYDPNAAPGSEWQTSNIKPSGLCGNSTSQTPKNNSNVKFYKDHHMPSPKNLANHTRQVGIPNQSQCSEEQQHLRTPSQPPPQHQHSEHLPQLLFSTHHQPPLPLYSTPLPPPPLSAPPLPLLSLPASTNAALTPFNGQMVTQMAPVAPLPFSLADRDIQAILDAYKDEIQNPKYAFKHLLFSVTEPQHRAKPAGVSDIMWAEAMGKLEGMESSDRERLWPQLVKGFKDLSERLKVQDEVILSDAERLQMTQTNVKVLQRHFQADTFPRIERLRQSEKALQRRLLRLMRILEALEAKGFRLPLNKGEVELAEKLATIIRQLKGSGAELTRRVQNLLTVSRVQGNGHGGASVYLPGSTKIHEQSLSDMHEVLQQQTEAVARLGNVLKRDIRDMEIIMAEDTQMCWFFSPSDELTKEVVAASEVAGEQLWRMPMDVTSYCECMKSGPV</sequence>
<dbReference type="GO" id="GO:0017056">
    <property type="term" value="F:structural constituent of nuclear pore"/>
    <property type="evidence" value="ECO:0007669"/>
    <property type="project" value="TreeGrafter"/>
</dbReference>
<dbReference type="STRING" id="35608.A0A2U1P6C2"/>
<dbReference type="Gene3D" id="2.120.10.80">
    <property type="entry name" value="Kelch-type beta propeller"/>
    <property type="match status" value="1"/>
</dbReference>
<dbReference type="EMBL" id="PKPP01001606">
    <property type="protein sequence ID" value="PWA81302.1"/>
    <property type="molecule type" value="Genomic_DNA"/>
</dbReference>
<dbReference type="InterPro" id="IPR006652">
    <property type="entry name" value="Kelch_1"/>
</dbReference>
<gene>
    <name evidence="7" type="ORF">CTI12_AA188780</name>
</gene>
<dbReference type="GO" id="GO:0006999">
    <property type="term" value="P:nuclear pore organization"/>
    <property type="evidence" value="ECO:0007669"/>
    <property type="project" value="TreeGrafter"/>
</dbReference>
<feature type="domain" description="Nucleoporin Nup54 alpha-helical" evidence="6">
    <location>
        <begin position="440"/>
        <end position="584"/>
    </location>
</feature>
<dbReference type="SMART" id="SM00612">
    <property type="entry name" value="Kelch"/>
    <property type="match status" value="3"/>
</dbReference>
<evidence type="ECO:0000256" key="3">
    <source>
        <dbReference type="ARBA" id="ARBA00023242"/>
    </source>
</evidence>
<dbReference type="Pfam" id="PF13874">
    <property type="entry name" value="Nup54"/>
    <property type="match status" value="1"/>
</dbReference>
<reference evidence="7 8" key="1">
    <citation type="journal article" date="2018" name="Mol. Plant">
        <title>The genome of Artemisia annua provides insight into the evolution of Asteraceae family and artemisinin biosynthesis.</title>
        <authorList>
            <person name="Shen Q."/>
            <person name="Zhang L."/>
            <person name="Liao Z."/>
            <person name="Wang S."/>
            <person name="Yan T."/>
            <person name="Shi P."/>
            <person name="Liu M."/>
            <person name="Fu X."/>
            <person name="Pan Q."/>
            <person name="Wang Y."/>
            <person name="Lv Z."/>
            <person name="Lu X."/>
            <person name="Zhang F."/>
            <person name="Jiang W."/>
            <person name="Ma Y."/>
            <person name="Chen M."/>
            <person name="Hao X."/>
            <person name="Li L."/>
            <person name="Tang Y."/>
            <person name="Lv G."/>
            <person name="Zhou Y."/>
            <person name="Sun X."/>
            <person name="Brodelius P.E."/>
            <person name="Rose J.K.C."/>
            <person name="Tang K."/>
        </authorList>
    </citation>
    <scope>NUCLEOTIDE SEQUENCE [LARGE SCALE GENOMIC DNA]</scope>
    <source>
        <strain evidence="8">cv. Huhao1</strain>
        <tissue evidence="7">Leaf</tissue>
    </source>
</reference>
<dbReference type="SUPFAM" id="SSF117281">
    <property type="entry name" value="Kelch motif"/>
    <property type="match status" value="1"/>
</dbReference>
<dbReference type="InterPro" id="IPR024864">
    <property type="entry name" value="Nup54/Nup57/Nup44"/>
</dbReference>
<dbReference type="GO" id="GO:0036228">
    <property type="term" value="P:protein localization to nuclear inner membrane"/>
    <property type="evidence" value="ECO:0007669"/>
    <property type="project" value="TreeGrafter"/>
</dbReference>
<evidence type="ECO:0000256" key="4">
    <source>
        <dbReference type="SAM" id="Coils"/>
    </source>
</evidence>
<keyword evidence="8" id="KW-1185">Reference proteome</keyword>
<proteinExistence type="predicted"/>
<dbReference type="AlphaFoldDB" id="A0A2U1P6C2"/>
<dbReference type="PANTHER" id="PTHR13000">
    <property type="entry name" value="NUCLEOPORIN P54"/>
    <property type="match status" value="1"/>
</dbReference>
<keyword evidence="2" id="KW-0813">Transport</keyword>
<evidence type="ECO:0000313" key="7">
    <source>
        <dbReference type="EMBL" id="PWA81302.1"/>
    </source>
</evidence>
<accession>A0A2U1P6C2</accession>
<organism evidence="7 8">
    <name type="scientific">Artemisia annua</name>
    <name type="common">Sweet wormwood</name>
    <dbReference type="NCBI Taxonomy" id="35608"/>
    <lineage>
        <taxon>Eukaryota</taxon>
        <taxon>Viridiplantae</taxon>
        <taxon>Streptophyta</taxon>
        <taxon>Embryophyta</taxon>
        <taxon>Tracheophyta</taxon>
        <taxon>Spermatophyta</taxon>
        <taxon>Magnoliopsida</taxon>
        <taxon>eudicotyledons</taxon>
        <taxon>Gunneridae</taxon>
        <taxon>Pentapetalae</taxon>
        <taxon>asterids</taxon>
        <taxon>campanulids</taxon>
        <taxon>Asterales</taxon>
        <taxon>Asteraceae</taxon>
        <taxon>Asteroideae</taxon>
        <taxon>Anthemideae</taxon>
        <taxon>Artemisiinae</taxon>
        <taxon>Artemisia</taxon>
    </lineage>
</organism>
<dbReference type="InterPro" id="IPR025712">
    <property type="entry name" value="Nup54_alpha-helical_dom"/>
</dbReference>
<evidence type="ECO:0000256" key="5">
    <source>
        <dbReference type="SAM" id="MobiDB-lite"/>
    </source>
</evidence>
<feature type="coiled-coil region" evidence="4">
    <location>
        <begin position="518"/>
        <end position="545"/>
    </location>
</feature>
<protein>
    <submittedName>
        <fullName evidence="7">Galactose oxidase/kelch repeat superfamily protein</fullName>
    </submittedName>
</protein>
<evidence type="ECO:0000259" key="6">
    <source>
        <dbReference type="Pfam" id="PF13874"/>
    </source>
</evidence>
<keyword evidence="3" id="KW-0539">Nucleus</keyword>
<evidence type="ECO:0000313" key="8">
    <source>
        <dbReference type="Proteomes" id="UP000245207"/>
    </source>
</evidence>
<dbReference type="PANTHER" id="PTHR13000:SF0">
    <property type="entry name" value="NUCLEOPORIN P54"/>
    <property type="match status" value="1"/>
</dbReference>
<evidence type="ECO:0000256" key="2">
    <source>
        <dbReference type="ARBA" id="ARBA00022448"/>
    </source>
</evidence>
<comment type="subcellular location">
    <subcellularLocation>
        <location evidence="1">Nucleus</location>
    </subcellularLocation>
</comment>
<feature type="compositionally biased region" description="Polar residues" evidence="5">
    <location>
        <begin position="260"/>
        <end position="286"/>
    </location>
</feature>